<dbReference type="CDD" id="cd00009">
    <property type="entry name" value="AAA"/>
    <property type="match status" value="1"/>
</dbReference>
<name>A0ABV7GWH9_9BURK</name>
<evidence type="ECO:0000256" key="2">
    <source>
        <dbReference type="ARBA" id="ARBA00008959"/>
    </source>
</evidence>
<dbReference type="Gene3D" id="1.10.3710.10">
    <property type="entry name" value="DNA polymerase III clamp loader subunits, C-terminal domain"/>
    <property type="match status" value="1"/>
</dbReference>
<keyword evidence="4" id="KW-0547">Nucleotide-binding</keyword>
<accession>A0ABV7GWH9</accession>
<evidence type="ECO:0000256" key="3">
    <source>
        <dbReference type="ARBA" id="ARBA00020776"/>
    </source>
</evidence>
<protein>
    <recommendedName>
        <fullName evidence="3">Replication-associated recombination protein A</fullName>
    </recommendedName>
</protein>
<dbReference type="Gene3D" id="1.10.8.60">
    <property type="match status" value="1"/>
</dbReference>
<keyword evidence="8" id="KW-1185">Reference proteome</keyword>
<dbReference type="InterPro" id="IPR003959">
    <property type="entry name" value="ATPase_AAA_core"/>
</dbReference>
<organism evidence="7 8">
    <name type="scientific">Piscinibacterium candidicorallinum</name>
    <dbReference type="NCBI Taxonomy" id="1793872"/>
    <lineage>
        <taxon>Bacteria</taxon>
        <taxon>Pseudomonadati</taxon>
        <taxon>Pseudomonadota</taxon>
        <taxon>Betaproteobacteria</taxon>
        <taxon>Burkholderiales</taxon>
        <taxon>Piscinibacterium</taxon>
    </lineage>
</organism>
<evidence type="ECO:0000259" key="6">
    <source>
        <dbReference type="SMART" id="SM00382"/>
    </source>
</evidence>
<feature type="domain" description="AAA+ ATPase" evidence="6">
    <location>
        <begin position="53"/>
        <end position="173"/>
    </location>
</feature>
<comment type="function">
    <text evidence="1">DNA-dependent ATPase that plays important roles in cellular responses to stalled DNA replication processes.</text>
</comment>
<dbReference type="Proteomes" id="UP001595556">
    <property type="component" value="Unassembled WGS sequence"/>
</dbReference>
<dbReference type="SMART" id="SM00382">
    <property type="entry name" value="AAA"/>
    <property type="match status" value="1"/>
</dbReference>
<evidence type="ECO:0000256" key="4">
    <source>
        <dbReference type="ARBA" id="ARBA00022741"/>
    </source>
</evidence>
<comment type="similarity">
    <text evidence="2">Belongs to the AAA ATPase family. RarA/MGS1/WRNIP1 subfamily.</text>
</comment>
<dbReference type="Pfam" id="PF00004">
    <property type="entry name" value="AAA"/>
    <property type="match status" value="1"/>
</dbReference>
<proteinExistence type="inferred from homology"/>
<dbReference type="Gene3D" id="1.20.272.10">
    <property type="match status" value="1"/>
</dbReference>
<dbReference type="RefSeq" id="WP_377300329.1">
    <property type="nucleotide sequence ID" value="NZ_CP180191.1"/>
</dbReference>
<dbReference type="PANTHER" id="PTHR13779:SF7">
    <property type="entry name" value="ATPASE WRNIP1"/>
    <property type="match status" value="1"/>
</dbReference>
<dbReference type="InterPro" id="IPR032423">
    <property type="entry name" value="AAA_assoc_2"/>
</dbReference>
<dbReference type="Pfam" id="PF16193">
    <property type="entry name" value="AAA_assoc_2"/>
    <property type="match status" value="1"/>
</dbReference>
<evidence type="ECO:0000256" key="1">
    <source>
        <dbReference type="ARBA" id="ARBA00002393"/>
    </source>
</evidence>
<dbReference type="InterPro" id="IPR051314">
    <property type="entry name" value="AAA_ATPase_RarA/MGS1/WRNIP1"/>
</dbReference>
<evidence type="ECO:0000313" key="8">
    <source>
        <dbReference type="Proteomes" id="UP001595556"/>
    </source>
</evidence>
<comment type="caution">
    <text evidence="7">The sequence shown here is derived from an EMBL/GenBank/DDBJ whole genome shotgun (WGS) entry which is preliminary data.</text>
</comment>
<gene>
    <name evidence="7" type="ORF">ACFOEN_00125</name>
</gene>
<dbReference type="SUPFAM" id="SSF52540">
    <property type="entry name" value="P-loop containing nucleoside triphosphate hydrolases"/>
    <property type="match status" value="1"/>
</dbReference>
<dbReference type="InterPro" id="IPR027417">
    <property type="entry name" value="P-loop_NTPase"/>
</dbReference>
<sequence>MLLMDDLFSTARPTGGYVPLAERMRPQTLGEVIGQDQLLAEGKPLAVALAAGRPHSMILWGPPGVGKTTLARLIAQAFGLPMIALSAVLAGVKDIRDAVAQAELTRVQTQKSTVVFVDEVHRFNKTQQDAFLPHVESGLFIFIGATTENPSFEVNSALLSRAAVYVLDALDGDALSLLVQRASELLDVKFSDAARAQITAYADGDGRKLLNSLELVAQHAHSAGVANAIDEAVLRKVLSENLRRFDKGGDAFYDQISALHKSVRGSDPDAALYWLCRMLDGGSDPRYITRRVIRMASEDIGLADPRALRIALDAAETYERLGSPEGELTIAQAVMYCAIAAKSNAVYTAYKEARRFVKEHGSAPVPLHLRNAPTQLMKGLGFGKDYRYAHDEADGVAAGERYLPEGVDVSFYSPTDRGMEAKIAEKLAWLRERNAGPKR</sequence>
<dbReference type="InterPro" id="IPR003593">
    <property type="entry name" value="AAA+_ATPase"/>
</dbReference>
<dbReference type="PANTHER" id="PTHR13779">
    <property type="entry name" value="WERNER HELICASE-INTERACTING PROTEIN 1 FAMILY MEMBER"/>
    <property type="match status" value="1"/>
</dbReference>
<dbReference type="Pfam" id="PF12002">
    <property type="entry name" value="MgsA_C"/>
    <property type="match status" value="1"/>
</dbReference>
<dbReference type="CDD" id="cd18139">
    <property type="entry name" value="HLD_clamp_RarA"/>
    <property type="match status" value="1"/>
</dbReference>
<keyword evidence="5" id="KW-0067">ATP-binding</keyword>
<dbReference type="InterPro" id="IPR021886">
    <property type="entry name" value="MgsA_C"/>
</dbReference>
<dbReference type="EMBL" id="JBHRTI010000001">
    <property type="protein sequence ID" value="MFC3146039.1"/>
    <property type="molecule type" value="Genomic_DNA"/>
</dbReference>
<dbReference type="Gene3D" id="3.40.50.300">
    <property type="entry name" value="P-loop containing nucleotide triphosphate hydrolases"/>
    <property type="match status" value="1"/>
</dbReference>
<evidence type="ECO:0000256" key="5">
    <source>
        <dbReference type="ARBA" id="ARBA00022840"/>
    </source>
</evidence>
<evidence type="ECO:0000313" key="7">
    <source>
        <dbReference type="EMBL" id="MFC3146039.1"/>
    </source>
</evidence>
<dbReference type="InterPro" id="IPR008921">
    <property type="entry name" value="DNA_pol3_clamp-load_cplx_C"/>
</dbReference>
<reference evidence="8" key="1">
    <citation type="journal article" date="2019" name="Int. J. Syst. Evol. Microbiol.">
        <title>The Global Catalogue of Microorganisms (GCM) 10K type strain sequencing project: providing services to taxonomists for standard genome sequencing and annotation.</title>
        <authorList>
            <consortium name="The Broad Institute Genomics Platform"/>
            <consortium name="The Broad Institute Genome Sequencing Center for Infectious Disease"/>
            <person name="Wu L."/>
            <person name="Ma J."/>
        </authorList>
    </citation>
    <scope>NUCLEOTIDE SEQUENCE [LARGE SCALE GENOMIC DNA]</scope>
    <source>
        <strain evidence="8">KCTC 52168</strain>
    </source>
</reference>
<dbReference type="SUPFAM" id="SSF48019">
    <property type="entry name" value="post-AAA+ oligomerization domain-like"/>
    <property type="match status" value="1"/>
</dbReference>